<gene>
    <name evidence="1" type="ORF">GCM10008967_31850</name>
</gene>
<comment type="caution">
    <text evidence="1">The sequence shown here is derived from an EMBL/GenBank/DDBJ whole genome shotgun (WGS) entry which is preliminary data.</text>
</comment>
<dbReference type="EMBL" id="BAAADJ010000056">
    <property type="protein sequence ID" value="GAA0339184.1"/>
    <property type="molecule type" value="Genomic_DNA"/>
</dbReference>
<evidence type="ECO:0000313" key="1">
    <source>
        <dbReference type="EMBL" id="GAA0339184.1"/>
    </source>
</evidence>
<dbReference type="Proteomes" id="UP001500782">
    <property type="component" value="Unassembled WGS sequence"/>
</dbReference>
<dbReference type="InterPro" id="IPR025365">
    <property type="entry name" value="DUF4269"/>
</dbReference>
<evidence type="ECO:0000313" key="2">
    <source>
        <dbReference type="Proteomes" id="UP001500782"/>
    </source>
</evidence>
<accession>A0ABN0WIP7</accession>
<proteinExistence type="predicted"/>
<protein>
    <submittedName>
        <fullName evidence="1">DUF4269 domain-containing protein</fullName>
    </submittedName>
</protein>
<dbReference type="RefSeq" id="WP_343801042.1">
    <property type="nucleotide sequence ID" value="NZ_BAAADJ010000056.1"/>
</dbReference>
<keyword evidence="2" id="KW-1185">Reference proteome</keyword>
<sequence length="178" mass="20894">MDFHQIDYLKTGNQRQKDAYRVIQKLNIMDDLSEYNPLLCGTIPINLDIKGSDLDMIMEVSDFNRFESKVAGLYSHLENFKQKRTFIRNRPVIKANFFFEGFEFELFGQSQTVEKQYAYLHMIIEHALINENPTLRDEVIALKKKGYKTEPAFCHLLGLEGDPYDRLIEYGKEKKIIS</sequence>
<dbReference type="Pfam" id="PF14091">
    <property type="entry name" value="DUF4269"/>
    <property type="match status" value="1"/>
</dbReference>
<reference evidence="1 2" key="1">
    <citation type="journal article" date="2019" name="Int. J. Syst. Evol. Microbiol.">
        <title>The Global Catalogue of Microorganisms (GCM) 10K type strain sequencing project: providing services to taxonomists for standard genome sequencing and annotation.</title>
        <authorList>
            <consortium name="The Broad Institute Genomics Platform"/>
            <consortium name="The Broad Institute Genome Sequencing Center for Infectious Disease"/>
            <person name="Wu L."/>
            <person name="Ma J."/>
        </authorList>
    </citation>
    <scope>NUCLEOTIDE SEQUENCE [LARGE SCALE GENOMIC DNA]</scope>
    <source>
        <strain evidence="1 2">JCM 9731</strain>
    </source>
</reference>
<name>A0ABN0WIP7_9BACI</name>
<organism evidence="1 2">
    <name type="scientific">Bacillus carboniphilus</name>
    <dbReference type="NCBI Taxonomy" id="86663"/>
    <lineage>
        <taxon>Bacteria</taxon>
        <taxon>Bacillati</taxon>
        <taxon>Bacillota</taxon>
        <taxon>Bacilli</taxon>
        <taxon>Bacillales</taxon>
        <taxon>Bacillaceae</taxon>
        <taxon>Bacillus</taxon>
    </lineage>
</organism>